<keyword evidence="3" id="KW-0378">Hydrolase</keyword>
<dbReference type="InterPro" id="IPR027417">
    <property type="entry name" value="P-loop_NTPase"/>
</dbReference>
<keyword evidence="4" id="KW-0347">Helicase</keyword>
<dbReference type="InterPro" id="IPR000330">
    <property type="entry name" value="SNF2_N"/>
</dbReference>
<feature type="compositionally biased region" description="Basic and acidic residues" evidence="7">
    <location>
        <begin position="60"/>
        <end position="69"/>
    </location>
</feature>
<keyword evidence="5" id="KW-0067">ATP-binding</keyword>
<dbReference type="Gene3D" id="3.30.40.10">
    <property type="entry name" value="Zinc/RING finger domain, C3HC4 (zinc finger)"/>
    <property type="match status" value="1"/>
</dbReference>
<dbReference type="CDD" id="cd18008">
    <property type="entry name" value="DEXDc_SHPRH-like"/>
    <property type="match status" value="1"/>
</dbReference>
<dbReference type="SUPFAM" id="SSF52540">
    <property type="entry name" value="P-loop containing nucleoside triphosphate hydrolases"/>
    <property type="match status" value="2"/>
</dbReference>
<dbReference type="Pfam" id="PF00176">
    <property type="entry name" value="SNF2-rel_dom"/>
    <property type="match status" value="1"/>
</dbReference>
<comment type="similarity">
    <text evidence="1">Belongs to the SNF2/RAD54 helicase family.</text>
</comment>
<dbReference type="Pfam" id="PF00271">
    <property type="entry name" value="Helicase_C"/>
    <property type="match status" value="1"/>
</dbReference>
<feature type="region of interest" description="Disordered" evidence="7">
    <location>
        <begin position="1219"/>
        <end position="1284"/>
    </location>
</feature>
<feature type="domain" description="RING-type" evidence="8">
    <location>
        <begin position="915"/>
        <end position="955"/>
    </location>
</feature>
<dbReference type="PROSITE" id="PS50089">
    <property type="entry name" value="ZF_RING_2"/>
    <property type="match status" value="1"/>
</dbReference>
<reference evidence="11" key="2">
    <citation type="submission" date="2020-11" db="EMBL/GenBank/DDBJ databases">
        <title>Whole genome sequencing of Colletotrichum sp.</title>
        <authorList>
            <person name="Li H."/>
        </authorList>
    </citation>
    <scope>NUCLEOTIDE SEQUENCE</scope>
    <source>
        <strain evidence="11">CkLH20</strain>
    </source>
</reference>
<dbReference type="InterPro" id="IPR013083">
    <property type="entry name" value="Znf_RING/FYVE/PHD"/>
</dbReference>
<dbReference type="GO" id="GO:0008270">
    <property type="term" value="F:zinc ion binding"/>
    <property type="evidence" value="ECO:0007669"/>
    <property type="project" value="UniProtKB-KW"/>
</dbReference>
<organism evidence="11 12">
    <name type="scientific">Colletotrichum karsti</name>
    <dbReference type="NCBI Taxonomy" id="1095194"/>
    <lineage>
        <taxon>Eukaryota</taxon>
        <taxon>Fungi</taxon>
        <taxon>Dikarya</taxon>
        <taxon>Ascomycota</taxon>
        <taxon>Pezizomycotina</taxon>
        <taxon>Sordariomycetes</taxon>
        <taxon>Hypocreomycetidae</taxon>
        <taxon>Glomerellales</taxon>
        <taxon>Glomerellaceae</taxon>
        <taxon>Colletotrichum</taxon>
        <taxon>Colletotrichum boninense species complex</taxon>
    </lineage>
</organism>
<dbReference type="InterPro" id="IPR049730">
    <property type="entry name" value="SNF2/RAD54-like_C"/>
</dbReference>
<dbReference type="InterPro" id="IPR001841">
    <property type="entry name" value="Znf_RING"/>
</dbReference>
<protein>
    <submittedName>
        <fullName evidence="11">SNF2 family domain-containing protein</fullName>
    </submittedName>
</protein>
<evidence type="ECO:0000256" key="6">
    <source>
        <dbReference type="PROSITE-ProRule" id="PRU00175"/>
    </source>
</evidence>
<feature type="region of interest" description="Disordered" evidence="7">
    <location>
        <begin position="231"/>
        <end position="322"/>
    </location>
</feature>
<evidence type="ECO:0000313" key="11">
    <source>
        <dbReference type="EMBL" id="KAF9872347.1"/>
    </source>
</evidence>
<dbReference type="PROSITE" id="PS51194">
    <property type="entry name" value="HELICASE_CTER"/>
    <property type="match status" value="1"/>
</dbReference>
<evidence type="ECO:0000259" key="8">
    <source>
        <dbReference type="PROSITE" id="PS50089"/>
    </source>
</evidence>
<dbReference type="PANTHER" id="PTHR45626">
    <property type="entry name" value="TRANSCRIPTION TERMINATION FACTOR 2-RELATED"/>
    <property type="match status" value="1"/>
</dbReference>
<feature type="domain" description="Helicase C-terminal" evidence="10">
    <location>
        <begin position="1038"/>
        <end position="1188"/>
    </location>
</feature>
<dbReference type="GO" id="GO:0006281">
    <property type="term" value="P:DNA repair"/>
    <property type="evidence" value="ECO:0007669"/>
    <property type="project" value="TreeGrafter"/>
</dbReference>
<feature type="region of interest" description="Disordered" evidence="7">
    <location>
        <begin position="805"/>
        <end position="827"/>
    </location>
</feature>
<dbReference type="PROSITE" id="PS51192">
    <property type="entry name" value="HELICASE_ATP_BIND_1"/>
    <property type="match status" value="1"/>
</dbReference>
<dbReference type="GO" id="GO:0016787">
    <property type="term" value="F:hydrolase activity"/>
    <property type="evidence" value="ECO:0007669"/>
    <property type="project" value="UniProtKB-KW"/>
</dbReference>
<comment type="caution">
    <text evidence="11">The sequence shown here is derived from an EMBL/GenBank/DDBJ whole genome shotgun (WGS) entry which is preliminary data.</text>
</comment>
<keyword evidence="6" id="KW-0862">Zinc</keyword>
<dbReference type="SMART" id="SM00487">
    <property type="entry name" value="DEXDc"/>
    <property type="match status" value="1"/>
</dbReference>
<reference evidence="11" key="1">
    <citation type="submission" date="2020-03" db="EMBL/GenBank/DDBJ databases">
        <authorList>
            <person name="He L."/>
        </authorList>
    </citation>
    <scope>NUCLEOTIDE SEQUENCE</scope>
    <source>
        <strain evidence="11">CkLH20</strain>
    </source>
</reference>
<evidence type="ECO:0000256" key="5">
    <source>
        <dbReference type="ARBA" id="ARBA00022840"/>
    </source>
</evidence>
<dbReference type="Proteomes" id="UP000781932">
    <property type="component" value="Unassembled WGS sequence"/>
</dbReference>
<evidence type="ECO:0000313" key="12">
    <source>
        <dbReference type="Proteomes" id="UP000781932"/>
    </source>
</evidence>
<evidence type="ECO:0000259" key="10">
    <source>
        <dbReference type="PROSITE" id="PS51194"/>
    </source>
</evidence>
<dbReference type="CDD" id="cd18793">
    <property type="entry name" value="SF2_C_SNF"/>
    <property type="match status" value="1"/>
</dbReference>
<keyword evidence="6" id="KW-0479">Metal-binding</keyword>
<dbReference type="InterPro" id="IPR050628">
    <property type="entry name" value="SNF2_RAD54_helicase_TF"/>
</dbReference>
<dbReference type="GO" id="GO:0005524">
    <property type="term" value="F:ATP binding"/>
    <property type="evidence" value="ECO:0007669"/>
    <property type="project" value="UniProtKB-KW"/>
</dbReference>
<dbReference type="SMART" id="SM00490">
    <property type="entry name" value="HELICc"/>
    <property type="match status" value="1"/>
</dbReference>
<feature type="region of interest" description="Disordered" evidence="7">
    <location>
        <begin position="962"/>
        <end position="1015"/>
    </location>
</feature>
<feature type="compositionally biased region" description="Basic and acidic residues" evidence="7">
    <location>
        <begin position="806"/>
        <end position="820"/>
    </location>
</feature>
<dbReference type="InterPro" id="IPR014001">
    <property type="entry name" value="Helicase_ATP-bd"/>
</dbReference>
<feature type="compositionally biased region" description="Acidic residues" evidence="7">
    <location>
        <begin position="1242"/>
        <end position="1266"/>
    </location>
</feature>
<dbReference type="GO" id="GO:0004386">
    <property type="term" value="F:helicase activity"/>
    <property type="evidence" value="ECO:0007669"/>
    <property type="project" value="UniProtKB-KW"/>
</dbReference>
<evidence type="ECO:0000259" key="9">
    <source>
        <dbReference type="PROSITE" id="PS51192"/>
    </source>
</evidence>
<keyword evidence="12" id="KW-1185">Reference proteome</keyword>
<keyword evidence="2" id="KW-0547">Nucleotide-binding</keyword>
<dbReference type="RefSeq" id="XP_038741808.1">
    <property type="nucleotide sequence ID" value="XM_038892888.1"/>
</dbReference>
<feature type="compositionally biased region" description="Basic and acidic residues" evidence="7">
    <location>
        <begin position="990"/>
        <end position="999"/>
    </location>
</feature>
<evidence type="ECO:0000256" key="2">
    <source>
        <dbReference type="ARBA" id="ARBA00022741"/>
    </source>
</evidence>
<dbReference type="Gene3D" id="3.40.50.300">
    <property type="entry name" value="P-loop containing nucleotide triphosphate hydrolases"/>
    <property type="match status" value="1"/>
</dbReference>
<dbReference type="OrthoDB" id="448448at2759"/>
<feature type="compositionally biased region" description="Low complexity" evidence="7">
    <location>
        <begin position="233"/>
        <end position="243"/>
    </location>
</feature>
<gene>
    <name evidence="11" type="ORF">CkaCkLH20_10174</name>
</gene>
<dbReference type="SUPFAM" id="SSF57850">
    <property type="entry name" value="RING/U-box"/>
    <property type="match status" value="1"/>
</dbReference>
<feature type="compositionally biased region" description="Basic residues" evidence="7">
    <location>
        <begin position="244"/>
        <end position="255"/>
    </location>
</feature>
<sequence>MFSPPREDEAEKADSRHKKKFMFACDDMSDEEEAVGMRALLRATQEDHEEIDVVEQTLHDTLEESRADTCQRPGDTHGLQQHQNEEPNELFVSPEEEGVPATTTDSDNVEVKSEPDDDDCCMVIDPTEASSGAQEKWAKPQKFTIDLTFDTPINNSVGIPVEVKKEVKSETTSNHSPTEAGCIKDIPEAGERQLQIEGMEKRMCDLQAKALRGALSPTELAELLQLPTKLNDAKGSSAKTSSKNSKKGGSGRKKNTKEDYWAKMAERQRKQKHMLAEKRRKRNAKGTSKAPKRCKTSRTSETREDSRDTDDEEFGQDPGVARQIDEMLRPLNAILERASQGELPAELNIKATKKEQQLKKMREAAPEYFEKDILEKQERELRESTHAWGPYVVRAKNGKWEIRRVLMTPLHNHQIIVGAWMMGRELMKTSGLPLGGILADAMGLGKTIETLSCISGNPSPERLKEKGEGATLVVCPSEQMIGVWISEIKKHCGKRFARDMVRYKKQNKMDIGLLGSFNIVLATYHQVRASTPSIKEREEKQREIVDVDEYKEWLEQATGDLHRIKWYRVVLDEAHSIKNHSTHGAFACFQLKSEYRWVVSGTPLTNSDTEFFSYFKFLGCRGMDRFKDYNREFHDGEKARDKHHRLISQIMYRRTQNDWFLGQPILNLPPTIPTHQHLQLSREEMVVFRMMERCFRRKVNDDLQQAQDDTIADRQLRSYLTILLRLRQAATHPFLLESMMNEYFNIHDLRITKARLATLKGKQTVYEQIGSWNERHEMKSERMKEVIAESERISKEEARFTSYGTFEDHSGTDSDNDHEPTTPIPANTEGFKRKAIVIDDYKDEVDSQDDVELDEDGMVPEEYLGDKHVKPSPEPIRREIPPLVPFGRSDFGLRFDMDKQLEYLMRLEDLKEAPCAICDKKPPQTPLRGQCGCIFCTHCLMDHTTTRGRYCPHCRHVIGKPKPLEPFHSGDSDEELDFASNASPRQKRKNDKDYSHGFDHNGFQHQEEDKKDKQPIRFLQISDKKTDIPVTPSAKMTALKETILRWQHEAPDDKIIVFSQFTIVMKIVGRMLEAENIPFAYLSGKHTTEQREKAVADFQEGDVVKVLIVSLRAGGQCLNLTRGNRVILMELWWNHAVEQQAFSRVFRIGQIKETHFVRFIVNTPIEKRMLKMQIGKILRIDAALQDEGVRTPKVGLEDIANLLGKVVRRKGVMQVVADYSDGEDDDDDPDMPGSGAARRAAEEEEDLPDFVVNDDEIEYEGDDDLDVGLSNHEDSDDSDIEIIE</sequence>
<keyword evidence="6" id="KW-0863">Zinc-finger</keyword>
<feature type="compositionally biased region" description="Acidic residues" evidence="7">
    <location>
        <begin position="1220"/>
        <end position="1230"/>
    </location>
</feature>
<dbReference type="InterPro" id="IPR001650">
    <property type="entry name" value="Helicase_C-like"/>
</dbReference>
<feature type="compositionally biased region" description="Basic and acidic residues" evidence="7">
    <location>
        <begin position="1005"/>
        <end position="1015"/>
    </location>
</feature>
<feature type="domain" description="Helicase ATP-binding" evidence="9">
    <location>
        <begin position="427"/>
        <end position="621"/>
    </location>
</feature>
<evidence type="ECO:0000256" key="3">
    <source>
        <dbReference type="ARBA" id="ARBA00022801"/>
    </source>
</evidence>
<feature type="compositionally biased region" description="Basic and acidic residues" evidence="7">
    <location>
        <begin position="962"/>
        <end position="971"/>
    </location>
</feature>
<dbReference type="InterPro" id="IPR038718">
    <property type="entry name" value="SNF2-like_sf"/>
</dbReference>
<accession>A0A9P6HYB8</accession>
<evidence type="ECO:0000256" key="1">
    <source>
        <dbReference type="ARBA" id="ARBA00007025"/>
    </source>
</evidence>
<feature type="region of interest" description="Disordered" evidence="7">
    <location>
        <begin position="60"/>
        <end position="121"/>
    </location>
</feature>
<dbReference type="GeneID" id="62165962"/>
<dbReference type="EMBL" id="JAATWM020000038">
    <property type="protein sequence ID" value="KAF9872347.1"/>
    <property type="molecule type" value="Genomic_DNA"/>
</dbReference>
<dbReference type="GO" id="GO:0005634">
    <property type="term" value="C:nucleus"/>
    <property type="evidence" value="ECO:0007669"/>
    <property type="project" value="TreeGrafter"/>
</dbReference>
<feature type="compositionally biased region" description="Basic residues" evidence="7">
    <location>
        <begin position="269"/>
        <end position="296"/>
    </location>
</feature>
<dbReference type="PANTHER" id="PTHR45626:SF17">
    <property type="entry name" value="HELICASE-LIKE TRANSCRIPTION FACTOR"/>
    <property type="match status" value="1"/>
</dbReference>
<evidence type="ECO:0000256" key="7">
    <source>
        <dbReference type="SAM" id="MobiDB-lite"/>
    </source>
</evidence>
<name>A0A9P6HYB8_9PEZI</name>
<feature type="compositionally biased region" description="Acidic residues" evidence="7">
    <location>
        <begin position="1274"/>
        <end position="1284"/>
    </location>
</feature>
<feature type="compositionally biased region" description="Basic and acidic residues" evidence="7">
    <location>
        <begin position="256"/>
        <end position="268"/>
    </location>
</feature>
<proteinExistence type="inferred from homology"/>
<dbReference type="GO" id="GO:0008094">
    <property type="term" value="F:ATP-dependent activity, acting on DNA"/>
    <property type="evidence" value="ECO:0007669"/>
    <property type="project" value="TreeGrafter"/>
</dbReference>
<dbReference type="Gene3D" id="3.40.50.10810">
    <property type="entry name" value="Tandem AAA-ATPase domain"/>
    <property type="match status" value="1"/>
</dbReference>
<evidence type="ECO:0000256" key="4">
    <source>
        <dbReference type="ARBA" id="ARBA00022806"/>
    </source>
</evidence>